<dbReference type="Proteomes" id="UP001155110">
    <property type="component" value="Unassembled WGS sequence"/>
</dbReference>
<dbReference type="RefSeq" id="WP_259258270.1">
    <property type="nucleotide sequence ID" value="NZ_JANTZM010000007.1"/>
</dbReference>
<comment type="caution">
    <text evidence="2">The sequence shown here is derived from an EMBL/GenBank/DDBJ whole genome shotgun (WGS) entry which is preliminary data.</text>
</comment>
<evidence type="ECO:0000256" key="1">
    <source>
        <dbReference type="SAM" id="MobiDB-lite"/>
    </source>
</evidence>
<dbReference type="AlphaFoldDB" id="A0AAW5P7D8"/>
<feature type="region of interest" description="Disordered" evidence="1">
    <location>
        <begin position="1"/>
        <end position="22"/>
    </location>
</feature>
<protein>
    <submittedName>
        <fullName evidence="2">Arginine utilization protein RocB</fullName>
    </submittedName>
</protein>
<dbReference type="EMBL" id="JANTZM010000007">
    <property type="protein sequence ID" value="MCS4157746.1"/>
    <property type="molecule type" value="Genomic_DNA"/>
</dbReference>
<evidence type="ECO:0000313" key="2">
    <source>
        <dbReference type="EMBL" id="MCS4157746.1"/>
    </source>
</evidence>
<proteinExistence type="predicted"/>
<accession>A0AAW5P7D8</accession>
<evidence type="ECO:0000313" key="3">
    <source>
        <dbReference type="Proteomes" id="UP001155110"/>
    </source>
</evidence>
<reference evidence="2" key="1">
    <citation type="submission" date="2022-08" db="EMBL/GenBank/DDBJ databases">
        <title>Genomic Encyclopedia of Type Strains, Phase V (KMG-V): Genome sequencing to study the core and pangenomes of soil and plant-associated prokaryotes.</title>
        <authorList>
            <person name="Whitman W."/>
        </authorList>
    </citation>
    <scope>NUCLEOTIDE SEQUENCE</scope>
    <source>
        <strain evidence="2">SP3002</strain>
    </source>
</reference>
<name>A0AAW5P7D8_9BACT</name>
<feature type="compositionally biased region" description="Basic and acidic residues" evidence="1">
    <location>
        <begin position="1"/>
        <end position="10"/>
    </location>
</feature>
<gene>
    <name evidence="2" type="ORF">GGP99_001710</name>
</gene>
<feature type="compositionally biased region" description="Low complexity" evidence="1">
    <location>
        <begin position="12"/>
        <end position="21"/>
    </location>
</feature>
<organism evidence="2 3">
    <name type="scientific">Salinibacter ruber</name>
    <dbReference type="NCBI Taxonomy" id="146919"/>
    <lineage>
        <taxon>Bacteria</taxon>
        <taxon>Pseudomonadati</taxon>
        <taxon>Rhodothermota</taxon>
        <taxon>Rhodothermia</taxon>
        <taxon>Rhodothermales</taxon>
        <taxon>Salinibacteraceae</taxon>
        <taxon>Salinibacter</taxon>
    </lineage>
</organism>
<sequence length="65" mass="7534">MNEEMVHHAFAENTSSTNEESVSFDDLVERARELGFDKEVISEAKSIWEDSQLCQDRSVCRLVER</sequence>